<keyword evidence="9" id="KW-1185">Reference proteome</keyword>
<protein>
    <recommendedName>
        <fullName evidence="4">Dihydrolipoamide acetyltransferase component of pyruvate dehydrogenase complex</fullName>
        <ecNumber evidence="4">2.3.1.-</ecNumber>
    </recommendedName>
</protein>
<feature type="domain" description="Peripheral subunit-binding (PSBD)" evidence="7">
    <location>
        <begin position="184"/>
        <end position="221"/>
    </location>
</feature>
<evidence type="ECO:0000256" key="5">
    <source>
        <dbReference type="SAM" id="MobiDB-lite"/>
    </source>
</evidence>
<dbReference type="InterPro" id="IPR003016">
    <property type="entry name" value="2-oxoA_DH_lipoyl-BS"/>
</dbReference>
<evidence type="ECO:0000256" key="1">
    <source>
        <dbReference type="ARBA" id="ARBA00007317"/>
    </source>
</evidence>
<evidence type="ECO:0000256" key="4">
    <source>
        <dbReference type="RuleBase" id="RU003423"/>
    </source>
</evidence>
<dbReference type="EC" id="2.3.1.-" evidence="4"/>
<keyword evidence="4" id="KW-0808">Transferase</keyword>
<accession>A0AAE1D7I8</accession>
<dbReference type="InterPro" id="IPR023213">
    <property type="entry name" value="CAT-like_dom_sf"/>
</dbReference>
<sequence>MATAAQKICSRLSKSSVAFRFPSLLRSEVRNSKCHKYLQSRQISASPAVYGTIKLDMPSLSPTMEQGNIVKWHKKEGDTVSPGDVLCEIETDKAVISMDTEEEGILAKVIVPDNTKNVKVGTLIALMVEEGDDWKNVEIPAEAVKPAAAAGSAPSPATATSSTAQTAGGAAAHAGADLAGDGHLIGPSVKKLLQEYNIQASSVSPSGPGGALLKGDVLSYINTNKLDKKAQEAPSPAAPKLASTPPPPLAAPPVGPAAGENYVDIPLTNMRRVIAKRLTESKMTIPHAYATIDSNVGAIAELRETLKADGIKVSVNDFIIKASALALQRVPRINGIWENETLKLSPSVDISVAVATPSGLITPIVFGASYLSVDQIGNTVKELAGKAKEGKLQPHEYQGGSFSISNLGMFGISDFTAVINPPQVAIMAVGTSRSVASMSGNLSKMKVTLSYNSCAISEVEATRFLEEFRHLIEHPQTMLAGTNLDTAAEAFAF</sequence>
<dbReference type="PROSITE" id="PS51826">
    <property type="entry name" value="PSBD"/>
    <property type="match status" value="1"/>
</dbReference>
<dbReference type="InterPro" id="IPR045257">
    <property type="entry name" value="E2/Pdx1"/>
</dbReference>
<keyword evidence="3" id="KW-0809">Transit peptide</keyword>
<dbReference type="CDD" id="cd06849">
    <property type="entry name" value="lipoyl_domain"/>
    <property type="match status" value="1"/>
</dbReference>
<dbReference type="InterPro" id="IPR004167">
    <property type="entry name" value="PSBD"/>
</dbReference>
<gene>
    <name evidence="8" type="ORF">RRG08_010242</name>
</gene>
<keyword evidence="2 4" id="KW-0450">Lipoyl</keyword>
<dbReference type="PROSITE" id="PS00189">
    <property type="entry name" value="LIPOYL"/>
    <property type="match status" value="1"/>
</dbReference>
<dbReference type="PROSITE" id="PS50968">
    <property type="entry name" value="BIOTINYL_LIPOYL"/>
    <property type="match status" value="1"/>
</dbReference>
<dbReference type="Proteomes" id="UP001283361">
    <property type="component" value="Unassembled WGS sequence"/>
</dbReference>
<dbReference type="PANTHER" id="PTHR23151:SF90">
    <property type="entry name" value="DIHYDROLIPOYLLYSINE-RESIDUE ACETYLTRANSFERASE COMPONENT OF PYRUVATE DEHYDROGENASE COMPLEX, MITOCHONDRIAL-RELATED"/>
    <property type="match status" value="1"/>
</dbReference>
<evidence type="ECO:0000256" key="2">
    <source>
        <dbReference type="ARBA" id="ARBA00022823"/>
    </source>
</evidence>
<dbReference type="InterPro" id="IPR011053">
    <property type="entry name" value="Single_hybrid_motif"/>
</dbReference>
<keyword evidence="4" id="KW-0012">Acyltransferase</keyword>
<dbReference type="SUPFAM" id="SSF52777">
    <property type="entry name" value="CoA-dependent acyltransferases"/>
    <property type="match status" value="1"/>
</dbReference>
<organism evidence="8 9">
    <name type="scientific">Elysia crispata</name>
    <name type="common">lettuce slug</name>
    <dbReference type="NCBI Taxonomy" id="231223"/>
    <lineage>
        <taxon>Eukaryota</taxon>
        <taxon>Metazoa</taxon>
        <taxon>Spiralia</taxon>
        <taxon>Lophotrochozoa</taxon>
        <taxon>Mollusca</taxon>
        <taxon>Gastropoda</taxon>
        <taxon>Heterobranchia</taxon>
        <taxon>Euthyneura</taxon>
        <taxon>Panpulmonata</taxon>
        <taxon>Sacoglossa</taxon>
        <taxon>Placobranchoidea</taxon>
        <taxon>Plakobranchidae</taxon>
        <taxon>Elysia</taxon>
    </lineage>
</organism>
<dbReference type="GO" id="GO:0045254">
    <property type="term" value="C:pyruvate dehydrogenase complex"/>
    <property type="evidence" value="ECO:0007669"/>
    <property type="project" value="InterPro"/>
</dbReference>
<evidence type="ECO:0000313" key="8">
    <source>
        <dbReference type="EMBL" id="KAK3760201.1"/>
    </source>
</evidence>
<dbReference type="GO" id="GO:0005739">
    <property type="term" value="C:mitochondrion"/>
    <property type="evidence" value="ECO:0007669"/>
    <property type="project" value="TreeGrafter"/>
</dbReference>
<proteinExistence type="inferred from homology"/>
<dbReference type="Gene3D" id="4.10.320.10">
    <property type="entry name" value="E3-binding domain"/>
    <property type="match status" value="1"/>
</dbReference>
<dbReference type="EMBL" id="JAWDGP010005041">
    <property type="protein sequence ID" value="KAK3760201.1"/>
    <property type="molecule type" value="Genomic_DNA"/>
</dbReference>
<dbReference type="InterPro" id="IPR000089">
    <property type="entry name" value="Biotin_lipoyl"/>
</dbReference>
<dbReference type="PANTHER" id="PTHR23151">
    <property type="entry name" value="DIHYDROLIPOAMIDE ACETYL/SUCCINYL-TRANSFERASE-RELATED"/>
    <property type="match status" value="1"/>
</dbReference>
<dbReference type="Pfam" id="PF00364">
    <property type="entry name" value="Biotin_lipoyl"/>
    <property type="match status" value="1"/>
</dbReference>
<dbReference type="InterPro" id="IPR036625">
    <property type="entry name" value="E3-bd_dom_sf"/>
</dbReference>
<reference evidence="8" key="1">
    <citation type="journal article" date="2023" name="G3 (Bethesda)">
        <title>A reference genome for the long-term kleptoplast-retaining sea slug Elysia crispata morphotype clarki.</title>
        <authorList>
            <person name="Eastman K.E."/>
            <person name="Pendleton A.L."/>
            <person name="Shaikh M.A."/>
            <person name="Suttiyut T."/>
            <person name="Ogas R."/>
            <person name="Tomko P."/>
            <person name="Gavelis G."/>
            <person name="Widhalm J.R."/>
            <person name="Wisecaver J.H."/>
        </authorList>
    </citation>
    <scope>NUCLEOTIDE SEQUENCE</scope>
    <source>
        <strain evidence="8">ECLA1</strain>
    </source>
</reference>
<comment type="caution">
    <text evidence="8">The sequence shown here is derived from an EMBL/GenBank/DDBJ whole genome shotgun (WGS) entry which is preliminary data.</text>
</comment>
<dbReference type="GO" id="GO:0006086">
    <property type="term" value="P:pyruvate decarboxylation to acetyl-CoA"/>
    <property type="evidence" value="ECO:0007669"/>
    <property type="project" value="InterPro"/>
</dbReference>
<feature type="region of interest" description="Disordered" evidence="5">
    <location>
        <begin position="228"/>
        <end position="252"/>
    </location>
</feature>
<name>A0AAE1D7I8_9GAST</name>
<dbReference type="FunFam" id="2.40.50.100:FF:000010">
    <property type="entry name" value="Acetyltransferase component of pyruvate dehydrogenase complex"/>
    <property type="match status" value="1"/>
</dbReference>
<evidence type="ECO:0000259" key="7">
    <source>
        <dbReference type="PROSITE" id="PS51826"/>
    </source>
</evidence>
<feature type="domain" description="Lipoyl-binding" evidence="6">
    <location>
        <begin position="52"/>
        <end position="128"/>
    </location>
</feature>
<feature type="compositionally biased region" description="Low complexity" evidence="5">
    <location>
        <begin position="233"/>
        <end position="243"/>
    </location>
</feature>
<dbReference type="Pfam" id="PF00198">
    <property type="entry name" value="2-oxoacid_dh"/>
    <property type="match status" value="1"/>
</dbReference>
<evidence type="ECO:0000313" key="9">
    <source>
        <dbReference type="Proteomes" id="UP001283361"/>
    </source>
</evidence>
<dbReference type="GO" id="GO:0016746">
    <property type="term" value="F:acyltransferase activity"/>
    <property type="evidence" value="ECO:0007669"/>
    <property type="project" value="UniProtKB-KW"/>
</dbReference>
<evidence type="ECO:0000259" key="6">
    <source>
        <dbReference type="PROSITE" id="PS50968"/>
    </source>
</evidence>
<comment type="cofactor">
    <cofactor evidence="4">
        <name>(R)-lipoate</name>
        <dbReference type="ChEBI" id="CHEBI:83088"/>
    </cofactor>
</comment>
<dbReference type="SUPFAM" id="SSF51230">
    <property type="entry name" value="Single hybrid motif"/>
    <property type="match status" value="1"/>
</dbReference>
<comment type="similarity">
    <text evidence="1 4">Belongs to the 2-oxoacid dehydrogenase family.</text>
</comment>
<dbReference type="SUPFAM" id="SSF47005">
    <property type="entry name" value="Peripheral subunit-binding domain of 2-oxo acid dehydrogenase complex"/>
    <property type="match status" value="1"/>
</dbReference>
<dbReference type="AlphaFoldDB" id="A0AAE1D7I8"/>
<dbReference type="Pfam" id="PF02817">
    <property type="entry name" value="E3_binding"/>
    <property type="match status" value="1"/>
</dbReference>
<evidence type="ECO:0000256" key="3">
    <source>
        <dbReference type="ARBA" id="ARBA00022946"/>
    </source>
</evidence>
<dbReference type="Gene3D" id="2.40.50.100">
    <property type="match status" value="1"/>
</dbReference>
<dbReference type="InterPro" id="IPR001078">
    <property type="entry name" value="2-oxoacid_DH_actylTfrase"/>
</dbReference>
<dbReference type="Gene3D" id="3.30.559.10">
    <property type="entry name" value="Chloramphenicol acetyltransferase-like domain"/>
    <property type="match status" value="1"/>
</dbReference>